<dbReference type="SUPFAM" id="SSF69279">
    <property type="entry name" value="Phage tail proteins"/>
    <property type="match status" value="1"/>
</dbReference>
<feature type="region of interest" description="Disordered" evidence="1">
    <location>
        <begin position="215"/>
        <end position="259"/>
    </location>
</feature>
<organism evidence="2">
    <name type="scientific">Myoviridae sp. ctQf419</name>
    <dbReference type="NCBI Taxonomy" id="2825102"/>
    <lineage>
        <taxon>Viruses</taxon>
        <taxon>Duplodnaviria</taxon>
        <taxon>Heunggongvirae</taxon>
        <taxon>Uroviricota</taxon>
        <taxon>Caudoviricetes</taxon>
    </lineage>
</organism>
<proteinExistence type="predicted"/>
<protein>
    <submittedName>
        <fullName evidence="2">Uncharacterized protein</fullName>
    </submittedName>
</protein>
<reference evidence="2" key="1">
    <citation type="journal article" date="2021" name="Proc. Natl. Acad. Sci. U.S.A.">
        <title>A Catalog of Tens of Thousands of Viruses from Human Metagenomes Reveals Hidden Associations with Chronic Diseases.</title>
        <authorList>
            <person name="Tisza M.J."/>
            <person name="Buck C.B."/>
        </authorList>
    </citation>
    <scope>NUCLEOTIDE SEQUENCE</scope>
    <source>
        <strain evidence="2">CtQf419</strain>
    </source>
</reference>
<accession>A0A8S5UKX9</accession>
<evidence type="ECO:0000256" key="1">
    <source>
        <dbReference type="SAM" id="MobiDB-lite"/>
    </source>
</evidence>
<sequence length="259" mass="29117">MTVYGKRGAYEPFFAIFANGEELPDKIMNNITKAVLEDNEEKLDELSFTVLDKDLTLQDSPELAKNVELLFVFGYVGNLQRRLCKIEQVEYNLPENGVPTIEVKALDKGIDLVKNKPRACYGQVYGADVLKDIAARNKLKCDLSIPDDFYMENVSQGGKTDMDFAKEIAIERGCSVWVENNTLVVMPYVLSESSVQLAYRKNLLSVRATYNGGQGEAERKDTTVVGIDPDSKELVNEKNTQNQEQQNQEDDEVIRNVGD</sequence>
<dbReference type="EMBL" id="BK016102">
    <property type="protein sequence ID" value="DAF95050.1"/>
    <property type="molecule type" value="Genomic_DNA"/>
</dbReference>
<feature type="compositionally biased region" description="Low complexity" evidence="1">
    <location>
        <begin position="237"/>
        <end position="246"/>
    </location>
</feature>
<evidence type="ECO:0000313" key="2">
    <source>
        <dbReference type="EMBL" id="DAF95050.1"/>
    </source>
</evidence>
<name>A0A8S5UKX9_9CAUD</name>